<dbReference type="OrthoDB" id="10252740at2759"/>
<dbReference type="InterPro" id="IPR032474">
    <property type="entry name" value="Argonaute_N"/>
</dbReference>
<organism evidence="3 4">
    <name type="scientific">Ambispora gerdemannii</name>
    <dbReference type="NCBI Taxonomy" id="144530"/>
    <lineage>
        <taxon>Eukaryota</taxon>
        <taxon>Fungi</taxon>
        <taxon>Fungi incertae sedis</taxon>
        <taxon>Mucoromycota</taxon>
        <taxon>Glomeromycotina</taxon>
        <taxon>Glomeromycetes</taxon>
        <taxon>Archaeosporales</taxon>
        <taxon>Ambisporaceae</taxon>
        <taxon>Ambispora</taxon>
    </lineage>
</organism>
<evidence type="ECO:0000313" key="4">
    <source>
        <dbReference type="Proteomes" id="UP000789831"/>
    </source>
</evidence>
<name>A0A9N9A8I0_9GLOM</name>
<dbReference type="GO" id="GO:0003723">
    <property type="term" value="F:RNA binding"/>
    <property type="evidence" value="ECO:0007669"/>
    <property type="project" value="InterPro"/>
</dbReference>
<keyword evidence="4" id="KW-1185">Reference proteome</keyword>
<proteinExistence type="predicted"/>
<dbReference type="InterPro" id="IPR032473">
    <property type="entry name" value="Argonaute_Mid_dom"/>
</dbReference>
<dbReference type="CDD" id="cd02846">
    <property type="entry name" value="PAZ_argonaute_like"/>
    <property type="match status" value="1"/>
</dbReference>
<dbReference type="CDD" id="cd04657">
    <property type="entry name" value="Piwi_ago-like"/>
    <property type="match status" value="1"/>
</dbReference>
<dbReference type="PROSITE" id="PS50821">
    <property type="entry name" value="PAZ"/>
    <property type="match status" value="1"/>
</dbReference>
<dbReference type="InterPro" id="IPR003165">
    <property type="entry name" value="Piwi"/>
</dbReference>
<evidence type="ECO:0000259" key="1">
    <source>
        <dbReference type="PROSITE" id="PS50821"/>
    </source>
</evidence>
<dbReference type="Gene3D" id="3.40.50.2300">
    <property type="match status" value="1"/>
</dbReference>
<dbReference type="SUPFAM" id="SSF101690">
    <property type="entry name" value="PAZ domain"/>
    <property type="match status" value="1"/>
</dbReference>
<dbReference type="EMBL" id="CAJVPL010000706">
    <property type="protein sequence ID" value="CAG8522996.1"/>
    <property type="molecule type" value="Genomic_DNA"/>
</dbReference>
<dbReference type="Pfam" id="PF02171">
    <property type="entry name" value="Piwi"/>
    <property type="match status" value="1"/>
</dbReference>
<feature type="domain" description="Piwi" evidence="2">
    <location>
        <begin position="506"/>
        <end position="807"/>
    </location>
</feature>
<sequence length="840" mass="94836">MSQKLTEFVLRPGQGKIGRPVRVRANYFEVTELPVDNIIHYDVTITPDVPPALNRKIFEKFEEDNFIVGLGGCRTVYDGRKNIFAPRILPFGETATFDVTLPNDDEITGITRNVRSFKIKIKKAGEIVMTELHNFLRANGPMTSGVLTAIMAIDVLIRHLPSMQYVTVGRSFFTSNGSMALFGGAEVWQGYYQSARPTPGKMMINIDLSATAFYEGGPLIQMVIKLLGKRNHDDLRRGLNEKECIKIEKAIKNLKIRVIHRGVQNTRRRFKIAKLTSTPANMTKFETEHGPMDVASYFQRTYNSPLQFPKLPCVAVKRDVYLPIEVCEVIEGQRHIRKLNEKQTADMIKFTCQAPTLRANKIKQGVEILNYRENKYLAPFFLKISNEMANIPARILPAPTIQYHRTSREQKCVPRDGVWNLRDKKLATCATLGAWSLVAFGAEREFPIQSIQAFIRELVISCQEVGLHIPNRSPPIMHANPQGDVDSVLKQAWLRAGNAVQAQPQLIVCILPTTGESLYAEIKRVCDTEIGVASQCVQLRHMMQAKKQYCVNLCLKMNVKLGGMNCYLAQDTVPFVSERPTIIMGADVTHSSPGDASRPSIASLCATMDAKISRYAASIRVQTGRSDIIADLANMVKELLRNFYQACGRKPERILFYRDGVSEGQFTHVLENEIKAVRAACRSLDASYRPTITFVVVQKRHHTRFFPVDRNSSDRTGNCLPGTVIEQTIIHPFEFDFYLQSHAGLQGASRPTHYHVLHDENRFKPDDLQILTYHLCYVYARCTRAVSLVPPVLYSHLLCRRARYHARLDSWTEGSSTEANGVPSSFGNVKPDLAKVMYFM</sequence>
<dbReference type="SMART" id="SM00950">
    <property type="entry name" value="Piwi"/>
    <property type="match status" value="1"/>
</dbReference>
<dbReference type="Pfam" id="PF16488">
    <property type="entry name" value="ArgoL2"/>
    <property type="match status" value="1"/>
</dbReference>
<protein>
    <submittedName>
        <fullName evidence="3">5713_t:CDS:1</fullName>
    </submittedName>
</protein>
<dbReference type="Pfam" id="PF16487">
    <property type="entry name" value="ArgoMid"/>
    <property type="match status" value="1"/>
</dbReference>
<dbReference type="InterPro" id="IPR014811">
    <property type="entry name" value="ArgoL1"/>
</dbReference>
<dbReference type="Pfam" id="PF08699">
    <property type="entry name" value="ArgoL1"/>
    <property type="match status" value="1"/>
</dbReference>
<dbReference type="SUPFAM" id="SSF53098">
    <property type="entry name" value="Ribonuclease H-like"/>
    <property type="match status" value="1"/>
</dbReference>
<gene>
    <name evidence="3" type="ORF">AGERDE_LOCUS5335</name>
</gene>
<dbReference type="InterPro" id="IPR045246">
    <property type="entry name" value="Piwi_ago-like"/>
</dbReference>
<dbReference type="Gene3D" id="2.170.260.10">
    <property type="entry name" value="paz domain"/>
    <property type="match status" value="1"/>
</dbReference>
<dbReference type="InterPro" id="IPR032472">
    <property type="entry name" value="ArgoL2"/>
</dbReference>
<dbReference type="PANTHER" id="PTHR22891">
    <property type="entry name" value="EUKARYOTIC TRANSLATION INITIATION FACTOR 2C"/>
    <property type="match status" value="1"/>
</dbReference>
<dbReference type="Pfam" id="PF02170">
    <property type="entry name" value="PAZ"/>
    <property type="match status" value="1"/>
</dbReference>
<dbReference type="Proteomes" id="UP000789831">
    <property type="component" value="Unassembled WGS sequence"/>
</dbReference>
<reference evidence="3" key="1">
    <citation type="submission" date="2021-06" db="EMBL/GenBank/DDBJ databases">
        <authorList>
            <person name="Kallberg Y."/>
            <person name="Tangrot J."/>
            <person name="Rosling A."/>
        </authorList>
    </citation>
    <scope>NUCLEOTIDE SEQUENCE</scope>
    <source>
        <strain evidence="3">MT106</strain>
    </source>
</reference>
<dbReference type="InterPro" id="IPR003100">
    <property type="entry name" value="PAZ_dom"/>
</dbReference>
<evidence type="ECO:0000259" key="2">
    <source>
        <dbReference type="PROSITE" id="PS50822"/>
    </source>
</evidence>
<dbReference type="Pfam" id="PF16486">
    <property type="entry name" value="ArgoN"/>
    <property type="match status" value="1"/>
</dbReference>
<evidence type="ECO:0000313" key="3">
    <source>
        <dbReference type="EMBL" id="CAG8522996.1"/>
    </source>
</evidence>
<dbReference type="SMART" id="SM01163">
    <property type="entry name" value="DUF1785"/>
    <property type="match status" value="1"/>
</dbReference>
<comment type="caution">
    <text evidence="3">The sequence shown here is derived from an EMBL/GenBank/DDBJ whole genome shotgun (WGS) entry which is preliminary data.</text>
</comment>
<dbReference type="Gene3D" id="3.30.420.10">
    <property type="entry name" value="Ribonuclease H-like superfamily/Ribonuclease H"/>
    <property type="match status" value="1"/>
</dbReference>
<dbReference type="AlphaFoldDB" id="A0A9N9A8I0"/>
<feature type="domain" description="PAZ" evidence="1">
    <location>
        <begin position="218"/>
        <end position="331"/>
    </location>
</feature>
<dbReference type="PROSITE" id="PS50822">
    <property type="entry name" value="PIWI"/>
    <property type="match status" value="1"/>
</dbReference>
<dbReference type="InterPro" id="IPR036085">
    <property type="entry name" value="PAZ_dom_sf"/>
</dbReference>
<accession>A0A9N9A8I0</accession>
<dbReference type="InterPro" id="IPR012337">
    <property type="entry name" value="RNaseH-like_sf"/>
</dbReference>
<dbReference type="InterPro" id="IPR036397">
    <property type="entry name" value="RNaseH_sf"/>
</dbReference>